<sequence>MHGMIRRTVFFALLGLFAFTTPRAQAQDVNAIAGEPFGVARMVIPFSRADFGDPIDSRGFSISDTEGRIFYPVFKPRRTLPLLQSLIGADTVTPPQDLEIYFLFRGSAPMQVTVETPTPHTFTVTPRQRRSGPHNNLTRQWWRSFNDVAREQSGANSHPPVLETYLTMMLSERLGLPLPPLTEKDMADRSALDPNQSLMLLLGTEKVHEAMLKSVMNNEMPRQQELGPVVPPIQFAPLAVPQPAADVVIEPMANYVPRECFYVRFGSLNNYLWLNKLMERNGGDLSRMISSRRVAFHINEVVQRQLALKQSALAEIFGEQVVQDVALIGRDTYMREGAAMGMLFHAKQSALLVNDIKKNRQEALREFKEQGAKLETIQLAGQDVSFLSTPDNTLRSFYVARGDFHLVTTSRWIAEQFILLEQTGNDLANSREFQYARQLMPVSRNDTVFAYLSSDFFRGLYSPQYRVELRRRLRSLIEMELQQMATAAATNEGYQDLSVDGLMAAGFLPANFGARADGSETIITGDSLGDSLRGSRGHFVPIPDMDIRGMSPQETADFNRLRQFHMTEWRQMNPILLGMNRFKLNDEGLERLAIDARVSPFERSNFSQFLSVLGPPIPTHIATSPQDVVAFQAVLNGQLSGGLTHYAVAVQDLPFPLNEFTNKGLLSTLRMIQSTPGYLTAWPKPGLIDNLPIIGPAARPDINGYNELPFGLWRREWNGFSTLSFYPEILSNVTPNLAIVEDKYPAQARIHVGDISNAQITPLANGLAQAMAKKGSLANAAFFNEVHNQFGVPKEQAKGFADQLLHLEFIDPLGGQFILKEEQNIGAHWVSTAWNEQGADYQANVMTWFRGLDARLNVDEHLIEMHAQLDMQNEKPAPGLKMPSFNLFDLGGAFGGSKKEAAQEDEPQTPPAEELPKPKPAGRQF</sequence>
<feature type="signal peptide" evidence="2">
    <location>
        <begin position="1"/>
        <end position="26"/>
    </location>
</feature>
<comment type="caution">
    <text evidence="3">The sequence shown here is derived from an EMBL/GenBank/DDBJ whole genome shotgun (WGS) entry which is preliminary data.</text>
</comment>
<dbReference type="EMBL" id="PUHY01000014">
    <property type="protein sequence ID" value="PQO30397.1"/>
    <property type="molecule type" value="Genomic_DNA"/>
</dbReference>
<evidence type="ECO:0000256" key="1">
    <source>
        <dbReference type="SAM" id="MobiDB-lite"/>
    </source>
</evidence>
<accession>A0A2S8FE16</accession>
<evidence type="ECO:0000313" key="4">
    <source>
        <dbReference type="Proteomes" id="UP000238322"/>
    </source>
</evidence>
<reference evidence="3 4" key="1">
    <citation type="submission" date="2018-02" db="EMBL/GenBank/DDBJ databases">
        <title>Comparative genomes isolates from brazilian mangrove.</title>
        <authorList>
            <person name="Araujo J.E."/>
            <person name="Taketani R.G."/>
            <person name="Silva M.C.P."/>
            <person name="Loureco M.V."/>
            <person name="Andreote F.D."/>
        </authorList>
    </citation>
    <scope>NUCLEOTIDE SEQUENCE [LARGE SCALE GENOMIC DNA]</scope>
    <source>
        <strain evidence="3 4">Hex-1 MGV</strain>
    </source>
</reference>
<name>A0A2S8FE16_9BACT</name>
<dbReference type="OrthoDB" id="221287at2"/>
<feature type="chain" id="PRO_5015560476" evidence="2">
    <location>
        <begin position="27"/>
        <end position="925"/>
    </location>
</feature>
<evidence type="ECO:0000256" key="2">
    <source>
        <dbReference type="SAM" id="SignalP"/>
    </source>
</evidence>
<keyword evidence="2" id="KW-0732">Signal</keyword>
<evidence type="ECO:0000313" key="3">
    <source>
        <dbReference type="EMBL" id="PQO30397.1"/>
    </source>
</evidence>
<dbReference type="RefSeq" id="WP_105332302.1">
    <property type="nucleotide sequence ID" value="NZ_PUHY01000014.1"/>
</dbReference>
<feature type="region of interest" description="Disordered" evidence="1">
    <location>
        <begin position="891"/>
        <end position="925"/>
    </location>
</feature>
<gene>
    <name evidence="3" type="ORF">C5Y83_23820</name>
</gene>
<proteinExistence type="predicted"/>
<dbReference type="AlphaFoldDB" id="A0A2S8FE16"/>
<dbReference type="Proteomes" id="UP000238322">
    <property type="component" value="Unassembled WGS sequence"/>
</dbReference>
<organism evidence="3 4">
    <name type="scientific">Blastopirellula marina</name>
    <dbReference type="NCBI Taxonomy" id="124"/>
    <lineage>
        <taxon>Bacteria</taxon>
        <taxon>Pseudomonadati</taxon>
        <taxon>Planctomycetota</taxon>
        <taxon>Planctomycetia</taxon>
        <taxon>Pirellulales</taxon>
        <taxon>Pirellulaceae</taxon>
        <taxon>Blastopirellula</taxon>
    </lineage>
</organism>
<protein>
    <submittedName>
        <fullName evidence="3">Uncharacterized protein</fullName>
    </submittedName>
</protein>